<keyword evidence="5 6" id="KW-0456">Lyase</keyword>
<keyword evidence="7" id="KW-0808">Transferase</keyword>
<dbReference type="InterPro" id="IPR015421">
    <property type="entry name" value="PyrdxlP-dep_Trfase_major"/>
</dbReference>
<evidence type="ECO:0000256" key="6">
    <source>
        <dbReference type="RuleBase" id="RU000382"/>
    </source>
</evidence>
<gene>
    <name evidence="7" type="ORF">FO014_19020</name>
</gene>
<dbReference type="Proteomes" id="UP000430368">
    <property type="component" value="Chromosome"/>
</dbReference>
<comment type="similarity">
    <text evidence="2 6">Belongs to the group II decarboxylase family.</text>
</comment>
<dbReference type="EMBL" id="CP041764">
    <property type="protein sequence ID" value="QHA89961.1"/>
    <property type="molecule type" value="Genomic_DNA"/>
</dbReference>
<dbReference type="InterPro" id="IPR010977">
    <property type="entry name" value="Aromatic_deC"/>
</dbReference>
<dbReference type="SUPFAM" id="SSF53383">
    <property type="entry name" value="PLP-dependent transferases"/>
    <property type="match status" value="1"/>
</dbReference>
<evidence type="ECO:0000256" key="4">
    <source>
        <dbReference type="ARBA" id="ARBA00022898"/>
    </source>
</evidence>
<keyword evidence="3" id="KW-0210">Decarboxylase</keyword>
<name>A0ABX6GUL0_9GAMM</name>
<keyword evidence="7" id="KW-0032">Aminotransferase</keyword>
<evidence type="ECO:0000256" key="2">
    <source>
        <dbReference type="ARBA" id="ARBA00009533"/>
    </source>
</evidence>
<accession>A0ABX6GUL0</accession>
<sequence length="471" mass="50811">MHPTLQQDLTRFPLILDHTRRLAETFLAGLNERPVCPPAAAQQLRPGDDRLSAEGVGAQAALDHFWQHYADGLSASAGPRYFGFVTGGATPASLAGDWLVSVFDQNSLLSHDTIAAAIELATIEQLKSLLGLPAAFSGSLVSGATMANFCGLAIGRQWLGAQRGVNVAQQGVAALGMVHVLAACPHSSSEKALGMLGIGRDALTPIATLPDSEAIDPDALERHLAAHPATPTIVLASAGTVNTTAFDNISRLLALRERYGFWLHVDAAFGGVAACSPACAPLLEGWQQADSITVDAHKWLNVPYDSAIQFTRHLALQMQVFQNVSAYMEAPALRPDHYLHLTPENSRRFRALPLWMALKAYGRDGIRDMVERNILLAKQLGDGLTASEGFYLLAPVNLNVVCFALTDITDDAEAERDNFLARLDRHGIIRCTATYYQGQPAIRAALVNWMTEESDIALALDSLRVCRFTAN</sequence>
<evidence type="ECO:0000313" key="8">
    <source>
        <dbReference type="Proteomes" id="UP000430368"/>
    </source>
</evidence>
<proteinExistence type="inferred from homology"/>
<reference evidence="7 8" key="1">
    <citation type="submission" date="2019-07" db="EMBL/GenBank/DDBJ databases">
        <title>Serratia dokdonensis sp. nov., an elicitor of systemic resistance in Nicotiana Tabacum.</title>
        <authorList>
            <person name="Son J.-S."/>
            <person name="Hwang Y.-J."/>
            <person name="Lee S.-Y."/>
            <person name="Ghim S.-Y."/>
        </authorList>
    </citation>
    <scope>NUCLEOTIDE SEQUENCE [LARGE SCALE GENOMIC DNA]</scope>
    <source>
        <strain evidence="7 8">KUDC3025</strain>
    </source>
</reference>
<dbReference type="PANTHER" id="PTHR11999:SF70">
    <property type="entry name" value="MIP05841P"/>
    <property type="match status" value="1"/>
</dbReference>
<keyword evidence="4 6" id="KW-0663">Pyridoxal phosphate</keyword>
<comment type="cofactor">
    <cofactor evidence="1 6">
        <name>pyridoxal 5'-phosphate</name>
        <dbReference type="ChEBI" id="CHEBI:597326"/>
    </cofactor>
</comment>
<dbReference type="Gene3D" id="3.90.1150.10">
    <property type="entry name" value="Aspartate Aminotransferase, domain 1"/>
    <property type="match status" value="1"/>
</dbReference>
<evidence type="ECO:0000256" key="5">
    <source>
        <dbReference type="ARBA" id="ARBA00023239"/>
    </source>
</evidence>
<dbReference type="Gene3D" id="3.40.640.10">
    <property type="entry name" value="Type I PLP-dependent aspartate aminotransferase-like (Major domain)"/>
    <property type="match status" value="1"/>
</dbReference>
<evidence type="ECO:0000256" key="3">
    <source>
        <dbReference type="ARBA" id="ARBA00022793"/>
    </source>
</evidence>
<dbReference type="InterPro" id="IPR015424">
    <property type="entry name" value="PyrdxlP-dep_Trfase"/>
</dbReference>
<protein>
    <submittedName>
        <fullName evidence="7">Aspartate aminotransferase family protein</fullName>
    </submittedName>
</protein>
<dbReference type="GO" id="GO:0008483">
    <property type="term" value="F:transaminase activity"/>
    <property type="evidence" value="ECO:0007669"/>
    <property type="project" value="UniProtKB-KW"/>
</dbReference>
<dbReference type="InterPro" id="IPR015422">
    <property type="entry name" value="PyrdxlP-dep_Trfase_small"/>
</dbReference>
<dbReference type="Pfam" id="PF00282">
    <property type="entry name" value="Pyridoxal_deC"/>
    <property type="match status" value="1"/>
</dbReference>
<evidence type="ECO:0000256" key="1">
    <source>
        <dbReference type="ARBA" id="ARBA00001933"/>
    </source>
</evidence>
<dbReference type="PANTHER" id="PTHR11999">
    <property type="entry name" value="GROUP II PYRIDOXAL-5-PHOSPHATE DECARBOXYLASE"/>
    <property type="match status" value="1"/>
</dbReference>
<dbReference type="PRINTS" id="PR00800">
    <property type="entry name" value="YHDCRBOXLASE"/>
</dbReference>
<evidence type="ECO:0000313" key="7">
    <source>
        <dbReference type="EMBL" id="QHA89961.1"/>
    </source>
</evidence>
<dbReference type="InterPro" id="IPR002129">
    <property type="entry name" value="PyrdxlP-dep_de-COase"/>
</dbReference>
<dbReference type="RefSeq" id="WP_160031443.1">
    <property type="nucleotide sequence ID" value="NZ_CP041764.1"/>
</dbReference>
<keyword evidence="8" id="KW-1185">Reference proteome</keyword>
<organism evidence="7 8">
    <name type="scientific">Serratia rhizosphaerae</name>
    <dbReference type="NCBI Taxonomy" id="2597702"/>
    <lineage>
        <taxon>Bacteria</taxon>
        <taxon>Pseudomonadati</taxon>
        <taxon>Pseudomonadota</taxon>
        <taxon>Gammaproteobacteria</taxon>
        <taxon>Enterobacterales</taxon>
        <taxon>Yersiniaceae</taxon>
        <taxon>Serratia</taxon>
    </lineage>
</organism>